<dbReference type="InterPro" id="IPR012338">
    <property type="entry name" value="Beta-lactam/transpept-like"/>
</dbReference>
<reference evidence="4" key="1">
    <citation type="submission" date="2022-01" db="EMBL/GenBank/DDBJ databases">
        <authorList>
            <person name="Jo J.-H."/>
            <person name="Im W.-T."/>
        </authorList>
    </citation>
    <scope>NUCLEOTIDE SEQUENCE</scope>
    <source>
        <strain evidence="4">NA20</strain>
    </source>
</reference>
<keyword evidence="4" id="KW-0378">Hydrolase</keyword>
<dbReference type="SUPFAM" id="SSF56601">
    <property type="entry name" value="beta-lactamase/transpeptidase-like"/>
    <property type="match status" value="1"/>
</dbReference>
<proteinExistence type="predicted"/>
<accession>A0ABS9KW91</accession>
<keyword evidence="5" id="KW-1185">Reference proteome</keyword>
<comment type="caution">
    <text evidence="4">The sequence shown here is derived from an EMBL/GenBank/DDBJ whole genome shotgun (WGS) entry which is preliminary data.</text>
</comment>
<feature type="signal peptide" evidence="2">
    <location>
        <begin position="1"/>
        <end position="23"/>
    </location>
</feature>
<dbReference type="InterPro" id="IPR050491">
    <property type="entry name" value="AmpC-like"/>
</dbReference>
<dbReference type="EMBL" id="JAKLTR010000014">
    <property type="protein sequence ID" value="MCG2616575.1"/>
    <property type="molecule type" value="Genomic_DNA"/>
</dbReference>
<evidence type="ECO:0000313" key="4">
    <source>
        <dbReference type="EMBL" id="MCG2616575.1"/>
    </source>
</evidence>
<evidence type="ECO:0000313" key="5">
    <source>
        <dbReference type="Proteomes" id="UP001165367"/>
    </source>
</evidence>
<dbReference type="Pfam" id="PF00144">
    <property type="entry name" value="Beta-lactamase"/>
    <property type="match status" value="1"/>
</dbReference>
<organism evidence="4 5">
    <name type="scientific">Terrimonas ginsenosidimutans</name>
    <dbReference type="NCBI Taxonomy" id="2908004"/>
    <lineage>
        <taxon>Bacteria</taxon>
        <taxon>Pseudomonadati</taxon>
        <taxon>Bacteroidota</taxon>
        <taxon>Chitinophagia</taxon>
        <taxon>Chitinophagales</taxon>
        <taxon>Chitinophagaceae</taxon>
        <taxon>Terrimonas</taxon>
    </lineage>
</organism>
<evidence type="ECO:0000256" key="2">
    <source>
        <dbReference type="SAM" id="SignalP"/>
    </source>
</evidence>
<evidence type="ECO:0000256" key="1">
    <source>
        <dbReference type="SAM" id="MobiDB-lite"/>
    </source>
</evidence>
<dbReference type="PANTHER" id="PTHR46825:SF9">
    <property type="entry name" value="BETA-LACTAMASE-RELATED DOMAIN-CONTAINING PROTEIN"/>
    <property type="match status" value="1"/>
</dbReference>
<dbReference type="RefSeq" id="WP_237875113.1">
    <property type="nucleotide sequence ID" value="NZ_JAKLTR010000014.1"/>
</dbReference>
<feature type="compositionally biased region" description="Low complexity" evidence="1">
    <location>
        <begin position="413"/>
        <end position="425"/>
    </location>
</feature>
<feature type="region of interest" description="Disordered" evidence="1">
    <location>
        <begin position="382"/>
        <end position="438"/>
    </location>
</feature>
<dbReference type="Gene3D" id="3.40.710.10">
    <property type="entry name" value="DD-peptidase/beta-lactamase superfamily"/>
    <property type="match status" value="1"/>
</dbReference>
<feature type="chain" id="PRO_5045445466" evidence="2">
    <location>
        <begin position="24"/>
        <end position="438"/>
    </location>
</feature>
<protein>
    <submittedName>
        <fullName evidence="4">Serine hydrolase</fullName>
    </submittedName>
</protein>
<gene>
    <name evidence="4" type="ORF">LZZ85_19910</name>
</gene>
<dbReference type="PANTHER" id="PTHR46825">
    <property type="entry name" value="D-ALANYL-D-ALANINE-CARBOXYPEPTIDASE/ENDOPEPTIDASE AMPH"/>
    <property type="match status" value="1"/>
</dbReference>
<dbReference type="Proteomes" id="UP001165367">
    <property type="component" value="Unassembled WGS sequence"/>
</dbReference>
<evidence type="ECO:0000259" key="3">
    <source>
        <dbReference type="Pfam" id="PF00144"/>
    </source>
</evidence>
<keyword evidence="2" id="KW-0732">Signal</keyword>
<dbReference type="GO" id="GO:0016787">
    <property type="term" value="F:hydrolase activity"/>
    <property type="evidence" value="ECO:0007669"/>
    <property type="project" value="UniProtKB-KW"/>
</dbReference>
<name>A0ABS9KW91_9BACT</name>
<feature type="domain" description="Beta-lactamase-related" evidence="3">
    <location>
        <begin position="68"/>
        <end position="361"/>
    </location>
</feature>
<dbReference type="InterPro" id="IPR001466">
    <property type="entry name" value="Beta-lactam-related"/>
</dbReference>
<sequence length="438" mass="49005">MKNILYALGMLALLNSCNNTAPAAENTADTAYKAPAPGAVPEKEMRHYKAVLSSYFDSMLLGRGFSGGILVAKNGTILYESYAGFADIARKTPITDTSSIHIASTSKTFMGVAILGLVQDSLLSLEDSIQKFFPALPYPGVTVKMLLNHRSGMPNYLYFMSEGKWDKSKQVTNADVLNALYTEKPNRSFSPGRRFSYSNTNFVLLALIMEKITGIPYPQYMKVKYFDPLRMEHTFVCTLNELDRMIPSFNYNGTIWDNDFLEGTYGDKNIYSTPRDLLKWDQALYTEQLLKKAFLDSAFTPYSNDRPSVHNYGLGFRMLNLKNGKKVIYHFGRWHGCNAVFARLMDEKATIIILGNKYNRNIYHTANKSYDLFGNYLQGGGNEDDENAPVESKPAPGKNAARKAAPKKEPARKAAPSKKPITKKAGTVKKADPKKKTK</sequence>